<dbReference type="EMBL" id="AGEI01000013">
    <property type="protein sequence ID" value="EHR35064.1"/>
    <property type="molecule type" value="Genomic_DNA"/>
</dbReference>
<dbReference type="GeneID" id="96998507"/>
<dbReference type="eggNOG" id="COG1613">
    <property type="taxonomic scope" value="Bacteria"/>
</dbReference>
<sequence length="354" mass="39911">MKKQRIGLILLLSVIVFAGIYLFIQNNKKPGVKIDGLIGGEKIGLVENEIFKENIKKNYGLTFDYRKAGSLEMVHENNEKYDYLFPSSQLALQLYQKNGGKYRKQDIVFNTPIVLYSRKPVVDKLVEQKVVSKQNDVYYVDMPAFAELLKKGTKWSEIGLKDLYGPMIVDTTDPNKSNSGNMFLGLLANSLNGGEVVRKSDLETIKPIIKNIYQQIGIMQSSSSDMFNQFLKQGVGAYPIIAGYENQILEFSKLEPDIYKQIKEQIIVMYPSPTVWSSHVYIALTEKGEIGLDSLLSKNTQEIAWKDHGFRTIVAGTENKGAFDVPGVPESISKVMPMPDIDVMNELMNTLLEE</sequence>
<gene>
    <name evidence="2" type="ORF">HMPREF9709_00490</name>
</gene>
<feature type="transmembrane region" description="Helical" evidence="1">
    <location>
        <begin position="6"/>
        <end position="24"/>
    </location>
</feature>
<dbReference type="SUPFAM" id="SSF53850">
    <property type="entry name" value="Periplasmic binding protein-like II"/>
    <property type="match status" value="1"/>
</dbReference>
<organism evidence="2 3">
    <name type="scientific">Helcococcus kunzii ATCC 51366</name>
    <dbReference type="NCBI Taxonomy" id="883114"/>
    <lineage>
        <taxon>Bacteria</taxon>
        <taxon>Bacillati</taxon>
        <taxon>Bacillota</taxon>
        <taxon>Tissierellia</taxon>
        <taxon>Tissierellales</taxon>
        <taxon>Peptoniphilaceae</taxon>
        <taxon>Helcococcus</taxon>
    </lineage>
</organism>
<dbReference type="RefSeq" id="WP_005397644.1">
    <property type="nucleotide sequence ID" value="NZ_JH601088.1"/>
</dbReference>
<protein>
    <recommendedName>
        <fullName evidence="4">Extracellular solute-binding protein</fullName>
    </recommendedName>
</protein>
<dbReference type="Proteomes" id="UP000004191">
    <property type="component" value="Unassembled WGS sequence"/>
</dbReference>
<evidence type="ECO:0000313" key="2">
    <source>
        <dbReference type="EMBL" id="EHR35064.1"/>
    </source>
</evidence>
<evidence type="ECO:0000313" key="3">
    <source>
        <dbReference type="Proteomes" id="UP000004191"/>
    </source>
</evidence>
<proteinExistence type="predicted"/>
<keyword evidence="1" id="KW-0472">Membrane</keyword>
<reference evidence="2 3" key="1">
    <citation type="submission" date="2012-01" db="EMBL/GenBank/DDBJ databases">
        <title>The Genome Sequence of Helcococcus kunzii ATCC 51366.</title>
        <authorList>
            <consortium name="The Broad Institute Genome Sequencing Platform"/>
            <person name="Earl A."/>
            <person name="Ward D."/>
            <person name="Feldgarden M."/>
            <person name="Gevers D."/>
            <person name="Huys G."/>
            <person name="Young S.K."/>
            <person name="Zeng Q."/>
            <person name="Gargeya S."/>
            <person name="Fitzgerald M."/>
            <person name="Haas B."/>
            <person name="Abouelleil A."/>
            <person name="Alvarado L."/>
            <person name="Arachchi H.M."/>
            <person name="Berlin A."/>
            <person name="Chapman S.B."/>
            <person name="Gearin G."/>
            <person name="Goldberg J."/>
            <person name="Griggs A."/>
            <person name="Gujja S."/>
            <person name="Hansen M."/>
            <person name="Heiman D."/>
            <person name="Howarth C."/>
            <person name="Larimer J."/>
            <person name="Lui A."/>
            <person name="MacDonald P.J.P."/>
            <person name="McCowen C."/>
            <person name="Montmayeur A."/>
            <person name="Murphy C."/>
            <person name="Neiman D."/>
            <person name="Pearson M."/>
            <person name="Priest M."/>
            <person name="Roberts A."/>
            <person name="Saif S."/>
            <person name="Shea T."/>
            <person name="Sisk P."/>
            <person name="Stolte C."/>
            <person name="Sykes S."/>
            <person name="Wortman J."/>
            <person name="Nusbaum C."/>
            <person name="Birren B."/>
        </authorList>
    </citation>
    <scope>NUCLEOTIDE SEQUENCE [LARGE SCALE GENOMIC DNA]</scope>
    <source>
        <strain evidence="2 3">ATCC 51366</strain>
    </source>
</reference>
<name>H3NMC9_9FIRM</name>
<dbReference type="AlphaFoldDB" id="H3NMC9"/>
<dbReference type="OrthoDB" id="5418945at2"/>
<keyword evidence="1" id="KW-1133">Transmembrane helix</keyword>
<keyword evidence="1" id="KW-0812">Transmembrane</keyword>
<evidence type="ECO:0000256" key="1">
    <source>
        <dbReference type="SAM" id="Phobius"/>
    </source>
</evidence>
<comment type="caution">
    <text evidence="2">The sequence shown here is derived from an EMBL/GenBank/DDBJ whole genome shotgun (WGS) entry which is preliminary data.</text>
</comment>
<evidence type="ECO:0008006" key="4">
    <source>
        <dbReference type="Google" id="ProtNLM"/>
    </source>
</evidence>
<keyword evidence="3" id="KW-1185">Reference proteome</keyword>
<dbReference type="HOGENOM" id="CLU_028459_1_1_9"/>
<accession>H3NMC9</accession>
<dbReference type="PATRIC" id="fig|883114.3.peg.483"/>
<dbReference type="STRING" id="883114.HMPREF9709_00490"/>